<proteinExistence type="inferred from homology"/>
<feature type="domain" description="Glycosyltransferase 2-like" evidence="3">
    <location>
        <begin position="484"/>
        <end position="643"/>
    </location>
</feature>
<dbReference type="AlphaFoldDB" id="A0A5C4M8Y6"/>
<sequence length="725" mass="78012">MTASLRRHWLITVLLVAGLVLRVLVWLAYQPALLYIDSFRYLENLTAMRPDQLNPIGYDLILRPLLAVGDLAFVAAVQHVLGLALGVALYALARRLGARAWVAALVAVPVLLDGYQLQIEQNIMAEVWFDALLVAVLWLLLARGVPGWRSAGVAGLLVGFAVLVRLIGITLVVPFAVYLLLAGGLRVGWRRIAARTTAGLVGCALVVGGYAAYFASVTGSWGVSTSSGNVLYGRAAVVADCGELKLDDTLRALCPAEPLGQRQGVDYYAHLDTVPGWPPVPVPPGETSQQLMHEFGMAVVRAQPWDFAREVLGDFAKGFAWSKTTSPNDVPVERWQFQTTYPTFDFTDASSVTRPLDGVDPSVDPALAGFLRGYQLSVGYTPGPLLAAAGLLGLAGLARRRGRLRGAALLTTGSALVLLGGAAVFEFSWRYQLPGLVLLPLAGAIGFTALTRYPKLDPFPDAVDSASLAAFHQRYGTPRLAEVTVVIAAYNEENGLGPVLDAMPRTSHGMDVDVLVVVDGATDATAAVAEHGAYVCAAPRNRGQGAALRLGYQLASELGARYVVTTDADGQYDNSELPTLLAPLLEGTADFVTGSRRLGHEDADSRLRWLGVRVFALLASILTRRHLTDTSFGFRAMHADLARDVTLAEPQYQSSELLLGVLARGARVVELPMTMRLRKAGKSKKGRNVAYGANYARVMLSTWWRDHIRKTTRSSSANFTAKITT</sequence>
<organism evidence="4 5">
    <name type="scientific">Amycolatopsis alkalitolerans</name>
    <dbReference type="NCBI Taxonomy" id="2547244"/>
    <lineage>
        <taxon>Bacteria</taxon>
        <taxon>Bacillati</taxon>
        <taxon>Actinomycetota</taxon>
        <taxon>Actinomycetes</taxon>
        <taxon>Pseudonocardiales</taxon>
        <taxon>Pseudonocardiaceae</taxon>
        <taxon>Amycolatopsis</taxon>
    </lineage>
</organism>
<keyword evidence="2" id="KW-1133">Transmembrane helix</keyword>
<gene>
    <name evidence="4" type="ORF">FG385_07040</name>
</gene>
<name>A0A5C4M8Y6_9PSEU</name>
<reference evidence="4 5" key="1">
    <citation type="submission" date="2019-06" db="EMBL/GenBank/DDBJ databases">
        <title>Amycolatopsis alkalitolerans sp. nov., isolated from Gastrodia elata Blume.</title>
        <authorList>
            <person name="Narsing Rao M.P."/>
            <person name="Li W.J."/>
        </authorList>
    </citation>
    <scope>NUCLEOTIDE SEQUENCE [LARGE SCALE GENOMIC DNA]</scope>
    <source>
        <strain evidence="4 5">SYSUP0005</strain>
    </source>
</reference>
<dbReference type="InterPro" id="IPR050256">
    <property type="entry name" value="Glycosyltransferase_2"/>
</dbReference>
<evidence type="ECO:0000256" key="2">
    <source>
        <dbReference type="SAM" id="Phobius"/>
    </source>
</evidence>
<keyword evidence="5" id="KW-1185">Reference proteome</keyword>
<dbReference type="SUPFAM" id="SSF53448">
    <property type="entry name" value="Nucleotide-diphospho-sugar transferases"/>
    <property type="match status" value="1"/>
</dbReference>
<dbReference type="Pfam" id="PF00535">
    <property type="entry name" value="Glycos_transf_2"/>
    <property type="match status" value="1"/>
</dbReference>
<dbReference type="EMBL" id="VDFW01000004">
    <property type="protein sequence ID" value="TNC28172.1"/>
    <property type="molecule type" value="Genomic_DNA"/>
</dbReference>
<dbReference type="InterPro" id="IPR029044">
    <property type="entry name" value="Nucleotide-diphossugar_trans"/>
</dbReference>
<protein>
    <submittedName>
        <fullName evidence="4">Glycosyltransferase family 2 protein</fullName>
    </submittedName>
</protein>
<keyword evidence="2" id="KW-0812">Transmembrane</keyword>
<feature type="transmembrane region" description="Helical" evidence="2">
    <location>
        <begin position="407"/>
        <end position="425"/>
    </location>
</feature>
<comment type="similarity">
    <text evidence="1">Belongs to the glycosyltransferase 2 family.</text>
</comment>
<feature type="transmembrane region" description="Helical" evidence="2">
    <location>
        <begin position="71"/>
        <end position="93"/>
    </location>
</feature>
<feature type="transmembrane region" description="Helical" evidence="2">
    <location>
        <begin position="153"/>
        <end position="180"/>
    </location>
</feature>
<feature type="transmembrane region" description="Helical" evidence="2">
    <location>
        <begin position="123"/>
        <end position="141"/>
    </location>
</feature>
<dbReference type="PANTHER" id="PTHR48090">
    <property type="entry name" value="UNDECAPRENYL-PHOSPHATE 4-DEOXY-4-FORMAMIDO-L-ARABINOSE TRANSFERASE-RELATED"/>
    <property type="match status" value="1"/>
</dbReference>
<dbReference type="Gene3D" id="3.90.550.10">
    <property type="entry name" value="Spore Coat Polysaccharide Biosynthesis Protein SpsA, Chain A"/>
    <property type="match status" value="1"/>
</dbReference>
<dbReference type="InterPro" id="IPR001173">
    <property type="entry name" value="Glyco_trans_2-like"/>
</dbReference>
<keyword evidence="4" id="KW-0808">Transferase</keyword>
<dbReference type="GO" id="GO:0016740">
    <property type="term" value="F:transferase activity"/>
    <property type="evidence" value="ECO:0007669"/>
    <property type="project" value="UniProtKB-KW"/>
</dbReference>
<dbReference type="RefSeq" id="WP_139095789.1">
    <property type="nucleotide sequence ID" value="NZ_VDFW01000004.1"/>
</dbReference>
<dbReference type="OrthoDB" id="9810303at2"/>
<keyword evidence="2" id="KW-0472">Membrane</keyword>
<feature type="transmembrane region" description="Helical" evidence="2">
    <location>
        <begin position="192"/>
        <end position="215"/>
    </location>
</feature>
<dbReference type="PANTHER" id="PTHR48090:SF7">
    <property type="entry name" value="RFBJ PROTEIN"/>
    <property type="match status" value="1"/>
</dbReference>
<comment type="caution">
    <text evidence="4">The sequence shown here is derived from an EMBL/GenBank/DDBJ whole genome shotgun (WGS) entry which is preliminary data.</text>
</comment>
<evidence type="ECO:0000259" key="3">
    <source>
        <dbReference type="Pfam" id="PF00535"/>
    </source>
</evidence>
<evidence type="ECO:0000313" key="5">
    <source>
        <dbReference type="Proteomes" id="UP000305546"/>
    </source>
</evidence>
<dbReference type="Proteomes" id="UP000305546">
    <property type="component" value="Unassembled WGS sequence"/>
</dbReference>
<evidence type="ECO:0000313" key="4">
    <source>
        <dbReference type="EMBL" id="TNC28172.1"/>
    </source>
</evidence>
<dbReference type="CDD" id="cd04179">
    <property type="entry name" value="DPM_DPG-synthase_like"/>
    <property type="match status" value="1"/>
</dbReference>
<evidence type="ECO:0000256" key="1">
    <source>
        <dbReference type="ARBA" id="ARBA00006739"/>
    </source>
</evidence>
<accession>A0A5C4M8Y6</accession>
<feature type="transmembrane region" description="Helical" evidence="2">
    <location>
        <begin position="9"/>
        <end position="29"/>
    </location>
</feature>